<dbReference type="SMART" id="SM00028">
    <property type="entry name" value="TPR"/>
    <property type="match status" value="2"/>
</dbReference>
<keyword evidence="4" id="KW-1185">Reference proteome</keyword>
<protein>
    <submittedName>
        <fullName evidence="3">Sulfotransferase</fullName>
    </submittedName>
</protein>
<dbReference type="SUPFAM" id="SSF48452">
    <property type="entry name" value="TPR-like"/>
    <property type="match status" value="1"/>
</dbReference>
<dbReference type="PANTHER" id="PTHR12788">
    <property type="entry name" value="PROTEIN-TYROSINE SULFOTRANSFERASE 2"/>
    <property type="match status" value="1"/>
</dbReference>
<sequence>MAAFSQKNLIFLISQPRAGSTLTQRILGSHREIYTVSEPWIMLHPLYALRRDGHQAEYSVQNSQKALHNFLNLHPEGKEAYFQAVRQMSLNLYEGLLRGSDKKYFLDKTPRYYYILPDLYRTFPDAKYILLIRNPLAVLCSIFNTFVQEDWWKIQYYQDDLLKAPGLLAQALLNFQGNSLVLRYENLLSNPEEEIQKVCSFLNVSFDAEVISYGNSSSGKWQFGDQSLIHLETKPSYQNLNRWQEDLQNPILWQSASHYLEFLGEDLLKCLGYSYTELKDMLDRLKPKSEVILPPALQELFCSASLFLDPSLQPFLGVVGATAQLYDTYLNFGRVLLEKDRVEQALKYIQIALQVAPSVAEAHYLMGEGFLRLGKLDQAVSAYQKAVQLSSENQRSQLDSAKLALQQALQLNPTHQALIDLLETLNTK</sequence>
<dbReference type="EMBL" id="JAYGHT010000139">
    <property type="protein sequence ID" value="MEA5521839.1"/>
    <property type="molecule type" value="Genomic_DNA"/>
</dbReference>
<feature type="repeat" description="TPR" evidence="2">
    <location>
        <begin position="360"/>
        <end position="393"/>
    </location>
</feature>
<evidence type="ECO:0000256" key="1">
    <source>
        <dbReference type="ARBA" id="ARBA00022679"/>
    </source>
</evidence>
<organism evidence="3 4">
    <name type="scientific">Limnoraphis robusta CCNP1315</name>
    <dbReference type="NCBI Taxonomy" id="3110306"/>
    <lineage>
        <taxon>Bacteria</taxon>
        <taxon>Bacillati</taxon>
        <taxon>Cyanobacteriota</taxon>
        <taxon>Cyanophyceae</taxon>
        <taxon>Oscillatoriophycideae</taxon>
        <taxon>Oscillatoriales</taxon>
        <taxon>Sirenicapillariaceae</taxon>
        <taxon>Limnoraphis</taxon>
    </lineage>
</organism>
<dbReference type="Gene3D" id="3.40.50.300">
    <property type="entry name" value="P-loop containing nucleotide triphosphate hydrolases"/>
    <property type="match status" value="1"/>
</dbReference>
<dbReference type="PROSITE" id="PS50005">
    <property type="entry name" value="TPR"/>
    <property type="match status" value="2"/>
</dbReference>
<dbReference type="InterPro" id="IPR019734">
    <property type="entry name" value="TPR_rpt"/>
</dbReference>
<comment type="caution">
    <text evidence="3">The sequence shown here is derived from an EMBL/GenBank/DDBJ whole genome shotgun (WGS) entry which is preliminary data.</text>
</comment>
<name>A0ABU5U3Z3_9CYAN</name>
<dbReference type="SUPFAM" id="SSF52540">
    <property type="entry name" value="P-loop containing nucleoside triphosphate hydrolases"/>
    <property type="match status" value="1"/>
</dbReference>
<evidence type="ECO:0000313" key="3">
    <source>
        <dbReference type="EMBL" id="MEA5521839.1"/>
    </source>
</evidence>
<feature type="repeat" description="TPR" evidence="2">
    <location>
        <begin position="326"/>
        <end position="359"/>
    </location>
</feature>
<dbReference type="InterPro" id="IPR027417">
    <property type="entry name" value="P-loop_NTPase"/>
</dbReference>
<dbReference type="Gene3D" id="1.25.40.10">
    <property type="entry name" value="Tetratricopeptide repeat domain"/>
    <property type="match status" value="1"/>
</dbReference>
<keyword evidence="1" id="KW-0808">Transferase</keyword>
<proteinExistence type="predicted"/>
<evidence type="ECO:0000313" key="4">
    <source>
        <dbReference type="Proteomes" id="UP001301728"/>
    </source>
</evidence>
<evidence type="ECO:0000256" key="2">
    <source>
        <dbReference type="PROSITE-ProRule" id="PRU00339"/>
    </source>
</evidence>
<dbReference type="PANTHER" id="PTHR12788:SF10">
    <property type="entry name" value="PROTEIN-TYROSINE SULFOTRANSFERASE"/>
    <property type="match status" value="1"/>
</dbReference>
<reference evidence="3 4" key="1">
    <citation type="submission" date="2023-12" db="EMBL/GenBank/DDBJ databases">
        <title>Baltic Sea Cyanobacteria.</title>
        <authorList>
            <person name="Delbaje E."/>
            <person name="Fewer D.P."/>
            <person name="Shishido T.K."/>
        </authorList>
    </citation>
    <scope>NUCLEOTIDE SEQUENCE [LARGE SCALE GENOMIC DNA]</scope>
    <source>
        <strain evidence="3 4">CCNP 1315</strain>
    </source>
</reference>
<dbReference type="Pfam" id="PF13469">
    <property type="entry name" value="Sulfotransfer_3"/>
    <property type="match status" value="1"/>
</dbReference>
<accession>A0ABU5U3Z3</accession>
<dbReference type="InterPro" id="IPR011990">
    <property type="entry name" value="TPR-like_helical_dom_sf"/>
</dbReference>
<dbReference type="PROSITE" id="PS50293">
    <property type="entry name" value="TPR_REGION"/>
    <property type="match status" value="1"/>
</dbReference>
<dbReference type="InterPro" id="IPR026634">
    <property type="entry name" value="TPST-like"/>
</dbReference>
<dbReference type="Pfam" id="PF13432">
    <property type="entry name" value="TPR_16"/>
    <property type="match status" value="1"/>
</dbReference>
<dbReference type="Proteomes" id="UP001301728">
    <property type="component" value="Unassembled WGS sequence"/>
</dbReference>
<dbReference type="RefSeq" id="WP_323272359.1">
    <property type="nucleotide sequence ID" value="NZ_JAYGHT010000139.1"/>
</dbReference>
<gene>
    <name evidence="3" type="ORF">VB854_23135</name>
</gene>
<keyword evidence="2" id="KW-0802">TPR repeat</keyword>